<name>A0ABP3XAM4_9SPHN</name>
<dbReference type="Gene3D" id="1.10.10.10">
    <property type="entry name" value="Winged helix-like DNA-binding domain superfamily/Winged helix DNA-binding domain"/>
    <property type="match status" value="1"/>
</dbReference>
<evidence type="ECO:0008006" key="3">
    <source>
        <dbReference type="Google" id="ProtNLM"/>
    </source>
</evidence>
<accession>A0ABP3XAM4</accession>
<evidence type="ECO:0000313" key="2">
    <source>
        <dbReference type="Proteomes" id="UP001500738"/>
    </source>
</evidence>
<dbReference type="InterPro" id="IPR019734">
    <property type="entry name" value="TPR_rpt"/>
</dbReference>
<dbReference type="Gene3D" id="3.40.50.10070">
    <property type="entry name" value="TolB, N-terminal domain"/>
    <property type="match status" value="1"/>
</dbReference>
<dbReference type="Pfam" id="PF13181">
    <property type="entry name" value="TPR_8"/>
    <property type="match status" value="1"/>
</dbReference>
<reference evidence="2" key="1">
    <citation type="journal article" date="2019" name="Int. J. Syst. Evol. Microbiol.">
        <title>The Global Catalogue of Microorganisms (GCM) 10K type strain sequencing project: providing services to taxonomists for standard genome sequencing and annotation.</title>
        <authorList>
            <consortium name="The Broad Institute Genomics Platform"/>
            <consortium name="The Broad Institute Genome Sequencing Center for Infectious Disease"/>
            <person name="Wu L."/>
            <person name="Ma J."/>
        </authorList>
    </citation>
    <scope>NUCLEOTIDE SEQUENCE [LARGE SCALE GENOMIC DNA]</scope>
    <source>
        <strain evidence="2">JCM 15910</strain>
    </source>
</reference>
<dbReference type="InterPro" id="IPR011990">
    <property type="entry name" value="TPR-like_helical_dom_sf"/>
</dbReference>
<gene>
    <name evidence="1" type="ORF">GCM10009115_03280</name>
</gene>
<dbReference type="InterPro" id="IPR051677">
    <property type="entry name" value="AfsR-DnrI-RedD_regulator"/>
</dbReference>
<dbReference type="SUPFAM" id="SSF48452">
    <property type="entry name" value="TPR-like"/>
    <property type="match status" value="1"/>
</dbReference>
<dbReference type="Gene3D" id="1.25.40.10">
    <property type="entry name" value="Tetratricopeptide repeat domain"/>
    <property type="match status" value="1"/>
</dbReference>
<dbReference type="SUPFAM" id="SSF46894">
    <property type="entry name" value="C-terminal effector domain of the bipartite response regulators"/>
    <property type="match status" value="1"/>
</dbReference>
<dbReference type="PANTHER" id="PTHR35807">
    <property type="entry name" value="TRANSCRIPTIONAL REGULATOR REDD-RELATED"/>
    <property type="match status" value="1"/>
</dbReference>
<dbReference type="InterPro" id="IPR036388">
    <property type="entry name" value="WH-like_DNA-bd_sf"/>
</dbReference>
<dbReference type="Proteomes" id="UP001500738">
    <property type="component" value="Unassembled WGS sequence"/>
</dbReference>
<organism evidence="1 2">
    <name type="scientific">Sphingopyxis soli</name>
    <dbReference type="NCBI Taxonomy" id="592051"/>
    <lineage>
        <taxon>Bacteria</taxon>
        <taxon>Pseudomonadati</taxon>
        <taxon>Pseudomonadota</taxon>
        <taxon>Alphaproteobacteria</taxon>
        <taxon>Sphingomonadales</taxon>
        <taxon>Sphingomonadaceae</taxon>
        <taxon>Sphingopyxis</taxon>
    </lineage>
</organism>
<evidence type="ECO:0000313" key="1">
    <source>
        <dbReference type="EMBL" id="GAA0861277.1"/>
    </source>
</evidence>
<sequence length="692" mass="74647">MFGPFQLRAPDHHEISITNRRARALLAILCLVGDEVIERDFLSKLLWPGRFEAHARASLRQCLLDLGKLLAPHGAGILNVSRSSVALRPGAVTTDLAALERALASGDFPAAIAQIDAIGTKPILDQMDFGAAFNQWLARRSGDAERRLHAAVEAGLATLERAGDRDTSARLRDAWSARGPEAPPVPAAAAGGGRTRIAVLPFQSVGGGGAPDYFADGVVEELITALGQVPQLLVAGRTSSFHFRDSPLAPPDIAKALRVSHLVEGSVQRQGERLRVHIHLIDGATGFESWAQRYDGSLDGIFALQATVAQAVTNAVGNVLGIAMAPPPARGMTGSKKAYDLFLQGRSLSARVFGDGLLETAVDLLEQAVALDPQFAEAWVALAEAHQLIAVYTPCLDRRAASERMADCARTAIGLAPGLGYAYSLLGVHQWTQNDVVGALDLAFQGYRLEPNNPAVCMRLGSFLLYCGRTTEAMQYVEAAIDQDPVDGRKFNLRSVGRFNLGDIDAAIEAGQRMVDLGFPSMWLAVATAASGQHDLAVEQYQQTRMLLNKVIFPPAGTDPMPPAMMDAYWHVAAQGVCSGRDEDRATYCAMLDMMQTQLHDPADASIVLPAIFMGYPERLFEAVSHAISPANTLCLLSIWADVDPIRRIWQHPEFIPFAQRIGLAAAWDKYGWPDLLPAPSNRLETSPLLPN</sequence>
<keyword evidence="2" id="KW-1185">Reference proteome</keyword>
<dbReference type="RefSeq" id="WP_058801293.1">
    <property type="nucleotide sequence ID" value="NZ_BAAAFE010000002.1"/>
</dbReference>
<protein>
    <recommendedName>
        <fullName evidence="3">TolB amino-terminal domain-containing protein</fullName>
    </recommendedName>
</protein>
<comment type="caution">
    <text evidence="1">The sequence shown here is derived from an EMBL/GenBank/DDBJ whole genome shotgun (WGS) entry which is preliminary data.</text>
</comment>
<dbReference type="InterPro" id="IPR016032">
    <property type="entry name" value="Sig_transdc_resp-reg_C-effctor"/>
</dbReference>
<dbReference type="EMBL" id="BAAAFE010000002">
    <property type="protein sequence ID" value="GAA0861277.1"/>
    <property type="molecule type" value="Genomic_DNA"/>
</dbReference>
<proteinExistence type="predicted"/>